<feature type="compositionally biased region" description="Polar residues" evidence="1">
    <location>
        <begin position="39"/>
        <end position="52"/>
    </location>
</feature>
<dbReference type="PANTHER" id="PTHR38687:SF1">
    <property type="entry name" value="CELL DIVISION PROTEIN DEDD"/>
    <property type="match status" value="1"/>
</dbReference>
<sequence>MNRPRSSGGNRGAKWALLIALVLLVGMVVLLARLTAENNSRPTEAPTAQTDTRSVEKPPEKQPVSPEFQFYTLLPEEGNRPPRPAADEPATPTEPPAESSDLKSEARYVLQAGSFSKARDAEARKAKLALLGVESRIDPVEVRGQRYHRVILGPLPGKDIAALRRQLDQAGIETTEPRRSDG</sequence>
<name>A0ABZ0YW91_9GAMM</name>
<accession>A0ABZ0YW91</accession>
<evidence type="ECO:0000259" key="2">
    <source>
        <dbReference type="PROSITE" id="PS51724"/>
    </source>
</evidence>
<dbReference type="PANTHER" id="PTHR38687">
    <property type="entry name" value="CELL DIVISION PROTEIN DEDD-RELATED"/>
    <property type="match status" value="1"/>
</dbReference>
<dbReference type="RefSeq" id="WP_322521296.1">
    <property type="nucleotide sequence ID" value="NZ_CP140153.1"/>
</dbReference>
<gene>
    <name evidence="3" type="ORF">SR882_11170</name>
</gene>
<proteinExistence type="predicted"/>
<evidence type="ECO:0000256" key="1">
    <source>
        <dbReference type="SAM" id="MobiDB-lite"/>
    </source>
</evidence>
<organism evidence="3 4">
    <name type="scientific">Guyparkeria halophila</name>
    <dbReference type="NCBI Taxonomy" id="47960"/>
    <lineage>
        <taxon>Bacteria</taxon>
        <taxon>Pseudomonadati</taxon>
        <taxon>Pseudomonadota</taxon>
        <taxon>Gammaproteobacteria</taxon>
        <taxon>Chromatiales</taxon>
        <taxon>Thioalkalibacteraceae</taxon>
        <taxon>Guyparkeria</taxon>
    </lineage>
</organism>
<dbReference type="PROSITE" id="PS51724">
    <property type="entry name" value="SPOR"/>
    <property type="match status" value="1"/>
</dbReference>
<dbReference type="EMBL" id="CP140153">
    <property type="protein sequence ID" value="WQH16298.1"/>
    <property type="molecule type" value="Genomic_DNA"/>
</dbReference>
<evidence type="ECO:0000313" key="4">
    <source>
        <dbReference type="Proteomes" id="UP001327459"/>
    </source>
</evidence>
<dbReference type="Proteomes" id="UP001327459">
    <property type="component" value="Chromosome"/>
</dbReference>
<dbReference type="InterPro" id="IPR052521">
    <property type="entry name" value="Cell_div_SPOR-domain"/>
</dbReference>
<dbReference type="Pfam" id="PF05036">
    <property type="entry name" value="SPOR"/>
    <property type="match status" value="1"/>
</dbReference>
<evidence type="ECO:0000313" key="3">
    <source>
        <dbReference type="EMBL" id="WQH16298.1"/>
    </source>
</evidence>
<protein>
    <submittedName>
        <fullName evidence="3">SPOR domain-containing protein</fullName>
    </submittedName>
</protein>
<dbReference type="InterPro" id="IPR007730">
    <property type="entry name" value="SPOR-like_dom"/>
</dbReference>
<reference evidence="3 4" key="1">
    <citation type="submission" date="2023-11" db="EMBL/GenBank/DDBJ databases">
        <title>MicrobeMod: A computational toolkit for identifying prokaryotic methylation and restriction-modification with nanopore sequencing.</title>
        <authorList>
            <person name="Crits-Christoph A."/>
            <person name="Kang S.C."/>
            <person name="Lee H."/>
            <person name="Ostrov N."/>
        </authorList>
    </citation>
    <scope>NUCLEOTIDE SEQUENCE [LARGE SCALE GENOMIC DNA]</scope>
    <source>
        <strain evidence="3 4">ATCC 49870</strain>
    </source>
</reference>
<dbReference type="SUPFAM" id="SSF110997">
    <property type="entry name" value="Sporulation related repeat"/>
    <property type="match status" value="1"/>
</dbReference>
<dbReference type="InterPro" id="IPR036680">
    <property type="entry name" value="SPOR-like_sf"/>
</dbReference>
<keyword evidence="4" id="KW-1185">Reference proteome</keyword>
<dbReference type="Gene3D" id="3.30.70.1070">
    <property type="entry name" value="Sporulation related repeat"/>
    <property type="match status" value="1"/>
</dbReference>
<feature type="domain" description="SPOR" evidence="2">
    <location>
        <begin position="102"/>
        <end position="181"/>
    </location>
</feature>
<feature type="region of interest" description="Disordered" evidence="1">
    <location>
        <begin position="39"/>
        <end position="105"/>
    </location>
</feature>